<dbReference type="GO" id="GO:0004674">
    <property type="term" value="F:protein serine/threonine kinase activity"/>
    <property type="evidence" value="ECO:0000318"/>
    <property type="project" value="GO_Central"/>
</dbReference>
<dbReference type="GO" id="GO:0005737">
    <property type="term" value="C:cytoplasm"/>
    <property type="evidence" value="ECO:0000318"/>
    <property type="project" value="GO_Central"/>
</dbReference>
<accession>A2DM93</accession>
<dbReference type="Gene3D" id="1.10.510.10">
    <property type="entry name" value="Transferase(Phosphotransferase) domain 1"/>
    <property type="match status" value="1"/>
</dbReference>
<dbReference type="InterPro" id="IPR000719">
    <property type="entry name" value="Prot_kinase_dom"/>
</dbReference>
<evidence type="ECO:0000313" key="4">
    <source>
        <dbReference type="Proteomes" id="UP000001542"/>
    </source>
</evidence>
<dbReference type="KEGG" id="tva:5464023"/>
<dbReference type="EMBL" id="DS113218">
    <property type="protein sequence ID" value="EAY18513.1"/>
    <property type="molecule type" value="Genomic_DNA"/>
</dbReference>
<keyword evidence="3" id="KW-0808">Transferase</keyword>
<dbReference type="eggNOG" id="KOG1164">
    <property type="taxonomic scope" value="Eukaryota"/>
</dbReference>
<sequence>MLATQMISCVEYVHKHKYIHRDIKPDNFAMGVGENSNKVYIIDFGLSKKFVDSNNRHIRNCSGKSLTGTARYASINALEGKEQSRRDDMESLFYVWIYLLRGKLPWMGLPAKGNKKYEAILMKKKSTEPEDLCSGLNSFFINYYTSVRSLKFEEEPNYAMYRKMIYDAMISDEIPFDYCYDWVKPNSVQQRNDIHNAISNTRRDDVLNHINLKISQHQKDLLRNEKDKPSIPSKDATKNSNSIPSKDVLLSSSNYTSSHENSQIKTTQFKKRQIIPLHLAKISEIRTNSNLNTSRTVSKYSTAVKKEVKPANKPKQTQTKVKHDSDHSSTKRFSTIKTNRRQNDGIHQVKDRTALFNATTNKYPVSYRTGMLPKWMMAHLTSTR</sequence>
<dbReference type="Pfam" id="PF00069">
    <property type="entry name" value="Pkinase"/>
    <property type="match status" value="1"/>
</dbReference>
<proteinExistence type="predicted"/>
<dbReference type="PANTHER" id="PTHR11909">
    <property type="entry name" value="CASEIN KINASE-RELATED"/>
    <property type="match status" value="1"/>
</dbReference>
<gene>
    <name evidence="3" type="ORF">TVAG_083680</name>
</gene>
<dbReference type="GO" id="GO:0007165">
    <property type="term" value="P:signal transduction"/>
    <property type="evidence" value="ECO:0000318"/>
    <property type="project" value="GO_Central"/>
</dbReference>
<evidence type="ECO:0000313" key="3">
    <source>
        <dbReference type="EMBL" id="EAY18513.1"/>
    </source>
</evidence>
<dbReference type="InParanoid" id="A2DM93"/>
<evidence type="ECO:0000256" key="1">
    <source>
        <dbReference type="SAM" id="MobiDB-lite"/>
    </source>
</evidence>
<protein>
    <submittedName>
        <fullName evidence="3">Casein kinase I, putative</fullName>
    </submittedName>
</protein>
<dbReference type="VEuPathDB" id="TrichDB:TVAGG3_0983640"/>
<feature type="region of interest" description="Disordered" evidence="1">
    <location>
        <begin position="311"/>
        <end position="333"/>
    </location>
</feature>
<feature type="compositionally biased region" description="Basic and acidic residues" evidence="1">
    <location>
        <begin position="218"/>
        <end position="229"/>
    </location>
</feature>
<feature type="compositionally biased region" description="Low complexity" evidence="1">
    <location>
        <begin position="251"/>
        <end position="261"/>
    </location>
</feature>
<organism evidence="3 4">
    <name type="scientific">Trichomonas vaginalis (strain ATCC PRA-98 / G3)</name>
    <dbReference type="NCBI Taxonomy" id="412133"/>
    <lineage>
        <taxon>Eukaryota</taxon>
        <taxon>Metamonada</taxon>
        <taxon>Parabasalia</taxon>
        <taxon>Trichomonadida</taxon>
        <taxon>Trichomonadidae</taxon>
        <taxon>Trichomonas</taxon>
    </lineage>
</organism>
<evidence type="ECO:0000259" key="2">
    <source>
        <dbReference type="PROSITE" id="PS50011"/>
    </source>
</evidence>
<dbReference type="PROSITE" id="PS50011">
    <property type="entry name" value="PROTEIN_KINASE_DOM"/>
    <property type="match status" value="1"/>
</dbReference>
<dbReference type="STRING" id="5722.A2DM93"/>
<keyword evidence="3" id="KW-0418">Kinase</keyword>
<keyword evidence="4" id="KW-1185">Reference proteome</keyword>
<dbReference type="GO" id="GO:0005524">
    <property type="term" value="F:ATP binding"/>
    <property type="evidence" value="ECO:0007669"/>
    <property type="project" value="InterPro"/>
</dbReference>
<dbReference type="AlphaFoldDB" id="A2DM93"/>
<dbReference type="RefSeq" id="XP_001579499.1">
    <property type="nucleotide sequence ID" value="XM_001579449.1"/>
</dbReference>
<dbReference type="InterPro" id="IPR050235">
    <property type="entry name" value="CK1_Ser-Thr_kinase"/>
</dbReference>
<dbReference type="SUPFAM" id="SSF56112">
    <property type="entry name" value="Protein kinase-like (PK-like)"/>
    <property type="match status" value="1"/>
</dbReference>
<dbReference type="InterPro" id="IPR011009">
    <property type="entry name" value="Kinase-like_dom_sf"/>
</dbReference>
<feature type="domain" description="Protein kinase" evidence="2">
    <location>
        <begin position="1"/>
        <end position="170"/>
    </location>
</feature>
<dbReference type="Proteomes" id="UP000001542">
    <property type="component" value="Unassembled WGS sequence"/>
</dbReference>
<dbReference type="VEuPathDB" id="TrichDB:TVAG_188100"/>
<dbReference type="GO" id="GO:0006897">
    <property type="term" value="P:endocytosis"/>
    <property type="evidence" value="ECO:0000318"/>
    <property type="project" value="GO_Central"/>
</dbReference>
<reference evidence="3" key="2">
    <citation type="journal article" date="2007" name="Science">
        <title>Draft genome sequence of the sexually transmitted pathogen Trichomonas vaginalis.</title>
        <authorList>
            <person name="Carlton J.M."/>
            <person name="Hirt R.P."/>
            <person name="Silva J.C."/>
            <person name="Delcher A.L."/>
            <person name="Schatz M."/>
            <person name="Zhao Q."/>
            <person name="Wortman J.R."/>
            <person name="Bidwell S.L."/>
            <person name="Alsmark U.C.M."/>
            <person name="Besteiro S."/>
            <person name="Sicheritz-Ponten T."/>
            <person name="Noel C.J."/>
            <person name="Dacks J.B."/>
            <person name="Foster P.G."/>
            <person name="Simillion C."/>
            <person name="Van de Peer Y."/>
            <person name="Miranda-Saavedra D."/>
            <person name="Barton G.J."/>
            <person name="Westrop G.D."/>
            <person name="Mueller S."/>
            <person name="Dessi D."/>
            <person name="Fiori P.L."/>
            <person name="Ren Q."/>
            <person name="Paulsen I."/>
            <person name="Zhang H."/>
            <person name="Bastida-Corcuera F.D."/>
            <person name="Simoes-Barbosa A."/>
            <person name="Brown M.T."/>
            <person name="Hayes R.D."/>
            <person name="Mukherjee M."/>
            <person name="Okumura C.Y."/>
            <person name="Schneider R."/>
            <person name="Smith A.J."/>
            <person name="Vanacova S."/>
            <person name="Villalvazo M."/>
            <person name="Haas B.J."/>
            <person name="Pertea M."/>
            <person name="Feldblyum T.V."/>
            <person name="Utterback T.R."/>
            <person name="Shu C.L."/>
            <person name="Osoegawa K."/>
            <person name="de Jong P.J."/>
            <person name="Hrdy I."/>
            <person name="Horvathova L."/>
            <person name="Zubacova Z."/>
            <person name="Dolezal P."/>
            <person name="Malik S.B."/>
            <person name="Logsdon J.M. Jr."/>
            <person name="Henze K."/>
            <person name="Gupta A."/>
            <person name="Wang C.C."/>
            <person name="Dunne R.L."/>
            <person name="Upcroft J.A."/>
            <person name="Upcroft P."/>
            <person name="White O."/>
            <person name="Salzberg S.L."/>
            <person name="Tang P."/>
            <person name="Chiu C.-H."/>
            <person name="Lee Y.-S."/>
            <person name="Embley T.M."/>
            <person name="Coombs G.H."/>
            <person name="Mottram J.C."/>
            <person name="Tachezy J."/>
            <person name="Fraser-Liggett C.M."/>
            <person name="Johnson P.J."/>
        </authorList>
    </citation>
    <scope>NUCLEOTIDE SEQUENCE [LARGE SCALE GENOMIC DNA]</scope>
    <source>
        <strain evidence="3">G3</strain>
    </source>
</reference>
<name>A2DM93_TRIV3</name>
<feature type="region of interest" description="Disordered" evidence="1">
    <location>
        <begin position="218"/>
        <end position="267"/>
    </location>
</feature>
<dbReference type="GO" id="GO:0005634">
    <property type="term" value="C:nucleus"/>
    <property type="evidence" value="ECO:0000318"/>
    <property type="project" value="GO_Central"/>
</dbReference>
<reference evidence="3" key="1">
    <citation type="submission" date="2006-10" db="EMBL/GenBank/DDBJ databases">
        <authorList>
            <person name="Amadeo P."/>
            <person name="Zhao Q."/>
            <person name="Wortman J."/>
            <person name="Fraser-Liggett C."/>
            <person name="Carlton J."/>
        </authorList>
    </citation>
    <scope>NUCLEOTIDE SEQUENCE</scope>
    <source>
        <strain evidence="3">G3</strain>
    </source>
</reference>